<name>A0AAN9IBK7_CROPI</name>
<evidence type="ECO:0000256" key="1">
    <source>
        <dbReference type="ARBA" id="ARBA00023186"/>
    </source>
</evidence>
<comment type="caution">
    <text evidence="3">The sequence shown here is derived from an EMBL/GenBank/DDBJ whole genome shotgun (WGS) entry which is preliminary data.</text>
</comment>
<evidence type="ECO:0000256" key="2">
    <source>
        <dbReference type="SAM" id="MobiDB-lite"/>
    </source>
</evidence>
<evidence type="ECO:0000313" key="3">
    <source>
        <dbReference type="EMBL" id="KAK7273352.1"/>
    </source>
</evidence>
<dbReference type="PANTHER" id="PTHR33322">
    <property type="entry name" value="BAG DOMAIN CONTAINING PROTEIN, EXPRESSED"/>
    <property type="match status" value="1"/>
</dbReference>
<reference evidence="3 4" key="1">
    <citation type="submission" date="2024-01" db="EMBL/GenBank/DDBJ databases">
        <title>The genomes of 5 underutilized Papilionoideae crops provide insights into root nodulation and disease resistanc.</title>
        <authorList>
            <person name="Yuan L."/>
        </authorList>
    </citation>
    <scope>NUCLEOTIDE SEQUENCE [LARGE SCALE GENOMIC DNA]</scope>
    <source>
        <strain evidence="3">ZHUSHIDOU_FW_LH</strain>
        <tissue evidence="3">Leaf</tissue>
    </source>
</reference>
<dbReference type="Proteomes" id="UP001372338">
    <property type="component" value="Unassembled WGS sequence"/>
</dbReference>
<organism evidence="3 4">
    <name type="scientific">Crotalaria pallida</name>
    <name type="common">Smooth rattlebox</name>
    <name type="synonym">Crotalaria striata</name>
    <dbReference type="NCBI Taxonomy" id="3830"/>
    <lineage>
        <taxon>Eukaryota</taxon>
        <taxon>Viridiplantae</taxon>
        <taxon>Streptophyta</taxon>
        <taxon>Embryophyta</taxon>
        <taxon>Tracheophyta</taxon>
        <taxon>Spermatophyta</taxon>
        <taxon>Magnoliopsida</taxon>
        <taxon>eudicotyledons</taxon>
        <taxon>Gunneridae</taxon>
        <taxon>Pentapetalae</taxon>
        <taxon>rosids</taxon>
        <taxon>fabids</taxon>
        <taxon>Fabales</taxon>
        <taxon>Fabaceae</taxon>
        <taxon>Papilionoideae</taxon>
        <taxon>50 kb inversion clade</taxon>
        <taxon>genistoids sensu lato</taxon>
        <taxon>core genistoids</taxon>
        <taxon>Crotalarieae</taxon>
        <taxon>Crotalaria</taxon>
    </lineage>
</organism>
<feature type="compositionally biased region" description="Basic and acidic residues" evidence="2">
    <location>
        <begin position="393"/>
        <end position="402"/>
    </location>
</feature>
<dbReference type="PANTHER" id="PTHR33322:SF18">
    <property type="entry name" value="BAG FAMILY MOLECULAR CHAPERONE REGULATOR 8, CHLOROPLASTIC"/>
    <property type="match status" value="1"/>
</dbReference>
<dbReference type="AlphaFoldDB" id="A0AAN9IBK7"/>
<feature type="region of interest" description="Disordered" evidence="2">
    <location>
        <begin position="653"/>
        <end position="681"/>
    </location>
</feature>
<accession>A0AAN9IBK7</accession>
<protein>
    <recommendedName>
        <fullName evidence="5">BAG family molecular chaperone regulator 8, chloroplastic</fullName>
    </recommendedName>
</protein>
<dbReference type="EMBL" id="JAYWIO010000003">
    <property type="protein sequence ID" value="KAK7273352.1"/>
    <property type="molecule type" value="Genomic_DNA"/>
</dbReference>
<evidence type="ECO:0008006" key="5">
    <source>
        <dbReference type="Google" id="ProtNLM"/>
    </source>
</evidence>
<dbReference type="InterPro" id="IPR040400">
    <property type="entry name" value="BAG5/6/7/8"/>
</dbReference>
<gene>
    <name evidence="3" type="ORF">RIF29_14401</name>
</gene>
<feature type="compositionally biased region" description="Low complexity" evidence="2">
    <location>
        <begin position="665"/>
        <end position="681"/>
    </location>
</feature>
<feature type="compositionally biased region" description="Basic and acidic residues" evidence="2">
    <location>
        <begin position="273"/>
        <end position="285"/>
    </location>
</feature>
<dbReference type="GO" id="GO:0009506">
    <property type="term" value="C:plasmodesma"/>
    <property type="evidence" value="ECO:0007669"/>
    <property type="project" value="TreeGrafter"/>
</dbReference>
<keyword evidence="4" id="KW-1185">Reference proteome</keyword>
<evidence type="ECO:0000313" key="4">
    <source>
        <dbReference type="Proteomes" id="UP001372338"/>
    </source>
</evidence>
<dbReference type="GO" id="GO:0006457">
    <property type="term" value="P:protein folding"/>
    <property type="evidence" value="ECO:0007669"/>
    <property type="project" value="TreeGrafter"/>
</dbReference>
<feature type="region of interest" description="Disordered" evidence="2">
    <location>
        <begin position="461"/>
        <end position="484"/>
    </location>
</feature>
<feature type="region of interest" description="Disordered" evidence="2">
    <location>
        <begin position="268"/>
        <end position="287"/>
    </location>
</feature>
<feature type="region of interest" description="Disordered" evidence="2">
    <location>
        <begin position="375"/>
        <end position="402"/>
    </location>
</feature>
<sequence>MASHHHPHPHSHHQPPPPSTNCCCCCSNPPSYPFCTPPSPTHPHLLEAIASLLSQHQQHNHLLPPHLYPNKSHTLFAQTHYNNQHQHQQISLLLHRIESLESSLNHRTYHFNRSLRDAAARVIQTHFRSFLVSRSRTLRHLQHLAFLKSAFNALKSSFSNDTDIDFAALSHKAFDLLLQLDSIEGCDPMVKDGKRLISRDLVQFLDSIERVAVKKHLFYVKAAKSVRFGQKVNKSRDSSDDEKRKLLQNLRGRVEKISRLCKVSENIEDSEPEGIHNDDGDHDDGVPSVLIRRRNGVSTNENGVFMQRQGVQPRVQKSVRFAENGKSFEVHSSNAYEPDLTGDVTCLDGSSSSDDQGEVLENVGFTVDDVLDSSQGAEDDEEVLVENGGPRCNSDDGERDSTRDLKSVASNMVKGQRLAHREKLLFSPPLPVKMENKADTKSKGQAQHSLLSSTKQAQHLFYSPPQSKHREVERHKNKHKGKGRVGVGVAVRREEKKRDEARWGQVWWPWEGKRLGGVEKGKEWGGVAVGREGVGWGGVGKGWGEGGKGKATKANAIGNSPLSLVLSLPLSSHLLFPSRPDLYHSGRRLCALTTLRVILRLDRIIDLQCHQFLIEPLQFNGVITRAFVITLLFRRTFAIPVLLHRIRQRRRHSHPSLLQTHQLATSTSEPLTSPSSSISKSEPYKTFSVVGYKTSF</sequence>
<keyword evidence="1" id="KW-0143">Chaperone</keyword>
<proteinExistence type="predicted"/>